<dbReference type="GO" id="GO:0005737">
    <property type="term" value="C:cytoplasm"/>
    <property type="evidence" value="ECO:0007669"/>
    <property type="project" value="UniProtKB-SubCell"/>
</dbReference>
<comment type="subcellular location">
    <subcellularLocation>
        <location evidence="4">Cytoplasm</location>
    </subcellularLocation>
</comment>
<keyword evidence="1 4" id="KW-0963">Cytoplasm</keyword>
<accession>A0A4T0UJB4</accession>
<evidence type="ECO:0000256" key="1">
    <source>
        <dbReference type="ARBA" id="ARBA00022490"/>
    </source>
</evidence>
<keyword evidence="4" id="KW-0143">Chaperone</keyword>
<evidence type="ECO:0000256" key="2">
    <source>
        <dbReference type="ARBA" id="ARBA00022795"/>
    </source>
</evidence>
<comment type="function">
    <text evidence="4">Acts as an anti-CsrA protein, binds CsrA and prevents it from repressing translation of its target genes, one of which is flagellin. Binds to flagellin and participates in the assembly of the flagellum.</text>
</comment>
<proteinExistence type="inferred from homology"/>
<dbReference type="SUPFAM" id="SSF141457">
    <property type="entry name" value="BH3618-like"/>
    <property type="match status" value="1"/>
</dbReference>
<gene>
    <name evidence="4" type="primary">fliW</name>
    <name evidence="5" type="ORF">E5K04_16445</name>
</gene>
<sequence length="142" mass="15971">MQFESLQLGHLEFDPEKIITFPQGLPAFEECTRYKLFHQAEQNEPNIYWLQSLDRAELTFNLADPAKLGVRYELALTEDEASQLAADADTRLAALVMVYRDEAADTQAGSLRANLQAPLLINLERKLGLQKCGLACDLVFRG</sequence>
<keyword evidence="6" id="KW-1185">Reference proteome</keyword>
<dbReference type="InterPro" id="IPR003775">
    <property type="entry name" value="Flagellar_assembly_factor_FliW"/>
</dbReference>
<keyword evidence="5" id="KW-0966">Cell projection</keyword>
<evidence type="ECO:0000313" key="6">
    <source>
        <dbReference type="Proteomes" id="UP000308891"/>
    </source>
</evidence>
<evidence type="ECO:0000256" key="4">
    <source>
        <dbReference type="HAMAP-Rule" id="MF_01185"/>
    </source>
</evidence>
<comment type="similarity">
    <text evidence="4">Belongs to the FliW family.</text>
</comment>
<dbReference type="OrthoDB" id="9801235at2"/>
<keyword evidence="3 4" id="KW-0810">Translation regulation</keyword>
<dbReference type="EMBL" id="STGJ01000035">
    <property type="protein sequence ID" value="TIC78411.1"/>
    <property type="molecule type" value="Genomic_DNA"/>
</dbReference>
<comment type="subunit">
    <text evidence="4">Interacts with translational regulator CsrA and flagellin(s).</text>
</comment>
<dbReference type="RefSeq" id="WP_136555925.1">
    <property type="nucleotide sequence ID" value="NZ_STGJ01000035.1"/>
</dbReference>
<reference evidence="5 6" key="1">
    <citation type="submission" date="2019-04" db="EMBL/GenBank/DDBJ databases">
        <title>Crenobacter sp. nov.</title>
        <authorList>
            <person name="Shi S."/>
        </authorList>
    </citation>
    <scope>NUCLEOTIDE SEQUENCE [LARGE SCALE GENOMIC DNA]</scope>
    <source>
        <strain evidence="5 6">GY 70310</strain>
    </source>
</reference>
<keyword evidence="5" id="KW-0282">Flagellum</keyword>
<keyword evidence="2 4" id="KW-1005">Bacterial flagellum biogenesis</keyword>
<name>A0A4T0UJB4_9NEIS</name>
<evidence type="ECO:0000256" key="3">
    <source>
        <dbReference type="ARBA" id="ARBA00022845"/>
    </source>
</evidence>
<dbReference type="AlphaFoldDB" id="A0A4T0UJB4"/>
<organism evidence="5 6">
    <name type="scientific">Crenobacter intestini</name>
    <dbReference type="NCBI Taxonomy" id="2563443"/>
    <lineage>
        <taxon>Bacteria</taxon>
        <taxon>Pseudomonadati</taxon>
        <taxon>Pseudomonadota</taxon>
        <taxon>Betaproteobacteria</taxon>
        <taxon>Neisseriales</taxon>
        <taxon>Neisseriaceae</taxon>
        <taxon>Crenobacter</taxon>
    </lineage>
</organism>
<dbReference type="InterPro" id="IPR024046">
    <property type="entry name" value="Flagellar_assmbl_FliW_dom_sf"/>
</dbReference>
<dbReference type="PANTHER" id="PTHR39190:SF1">
    <property type="entry name" value="FLAGELLAR ASSEMBLY FACTOR FLIW"/>
    <property type="match status" value="1"/>
</dbReference>
<protein>
    <recommendedName>
        <fullName evidence="4">Flagellar assembly factor FliW</fullName>
    </recommendedName>
</protein>
<dbReference type="PANTHER" id="PTHR39190">
    <property type="entry name" value="FLAGELLAR ASSEMBLY FACTOR FLIW"/>
    <property type="match status" value="1"/>
</dbReference>
<dbReference type="HAMAP" id="MF_01185">
    <property type="entry name" value="FliW"/>
    <property type="match status" value="1"/>
</dbReference>
<keyword evidence="5" id="KW-0969">Cilium</keyword>
<dbReference type="Proteomes" id="UP000308891">
    <property type="component" value="Unassembled WGS sequence"/>
</dbReference>
<dbReference type="GO" id="GO:0044780">
    <property type="term" value="P:bacterial-type flagellum assembly"/>
    <property type="evidence" value="ECO:0007669"/>
    <property type="project" value="UniProtKB-UniRule"/>
</dbReference>
<comment type="caution">
    <text evidence="5">The sequence shown here is derived from an EMBL/GenBank/DDBJ whole genome shotgun (WGS) entry which is preliminary data.</text>
</comment>
<dbReference type="Pfam" id="PF02623">
    <property type="entry name" value="FliW"/>
    <property type="match status" value="1"/>
</dbReference>
<dbReference type="Gene3D" id="2.30.290.10">
    <property type="entry name" value="BH3618-like"/>
    <property type="match status" value="1"/>
</dbReference>
<dbReference type="GO" id="GO:0006417">
    <property type="term" value="P:regulation of translation"/>
    <property type="evidence" value="ECO:0007669"/>
    <property type="project" value="UniProtKB-KW"/>
</dbReference>
<evidence type="ECO:0000313" key="5">
    <source>
        <dbReference type="EMBL" id="TIC78411.1"/>
    </source>
</evidence>